<dbReference type="InterPro" id="IPR048333">
    <property type="entry name" value="HA2_WH"/>
</dbReference>
<comment type="catalytic activity">
    <reaction evidence="10">
        <text>ATP + H2O = ADP + phosphate + H(+)</text>
        <dbReference type="Rhea" id="RHEA:13065"/>
        <dbReference type="ChEBI" id="CHEBI:15377"/>
        <dbReference type="ChEBI" id="CHEBI:15378"/>
        <dbReference type="ChEBI" id="CHEBI:30616"/>
        <dbReference type="ChEBI" id="CHEBI:43474"/>
        <dbReference type="ChEBI" id="CHEBI:456216"/>
        <dbReference type="EC" id="3.6.4.13"/>
    </reaction>
</comment>
<dbReference type="SMART" id="SM00356">
    <property type="entry name" value="ZnF_C3H1"/>
    <property type="match status" value="1"/>
</dbReference>
<dbReference type="GO" id="GO:0005524">
    <property type="term" value="F:ATP binding"/>
    <property type="evidence" value="ECO:0007669"/>
    <property type="project" value="UniProtKB-KW"/>
</dbReference>
<protein>
    <recommendedName>
        <fullName evidence="2">RNA helicase</fullName>
        <ecNumber evidence="2">3.6.4.13</ecNumber>
    </recommendedName>
</protein>
<evidence type="ECO:0000259" key="15">
    <source>
        <dbReference type="PROSITE" id="PS51194"/>
    </source>
</evidence>
<dbReference type="EC" id="3.6.4.13" evidence="2"/>
<dbReference type="InterPro" id="IPR014001">
    <property type="entry name" value="Helicase_ATP-bd"/>
</dbReference>
<evidence type="ECO:0000256" key="4">
    <source>
        <dbReference type="ARBA" id="ARBA00022741"/>
    </source>
</evidence>
<dbReference type="PROSITE" id="PS51192">
    <property type="entry name" value="HELICASE_ATP_BIND_1"/>
    <property type="match status" value="1"/>
</dbReference>
<dbReference type="GO" id="GO:0016787">
    <property type="term" value="F:hydrolase activity"/>
    <property type="evidence" value="ECO:0007669"/>
    <property type="project" value="UniProtKB-KW"/>
</dbReference>
<evidence type="ECO:0000256" key="11">
    <source>
        <dbReference type="PROSITE-ProRule" id="PRU00723"/>
    </source>
</evidence>
<sequence length="978" mass="111865">MSGKKSTKGGKSKCSYSAIDSDDQLLKFKQDNMTSSRPSQLKVELQTLYLSKNSENVVMETIKRLRGSDFSLRDRSTYMDQGENLSGQYWVDRGHLVVQGGIDYSAKRCNTSEKNDSVNIYALSKLESYGFYKSHCLEALELTDGDVGMSLEVLLSQYFKLGLSFPFQTGYSENKKEIVSEEIIQQREEEKCALESIYDTGFEERIANRLWVLNLQLDYLLDLYPVSSNRRNHTIVDNKTRDNSCERISNKKPKKPPPEFCRYFAKGMCKYAQTCRFSHQQIIPNRQIPKEEEREKPPFQMPIIFCVSGSQYPSEPALIYLTTSANYFPPEARLRLTSRLLEEAQMCAKDEVPAVYTLAQLLLDHPDEMCHILKGKDVSFLDPYSLLFPSSTPPPDDTDILDDDKIIKNSTKTCTKVHQHKQQRSLHELLREDENIVRKFLDKQNDSRYMKALACRRHLPAWNCLETLLKATRESQVIVISGETGCGKSTQIPQFILDDWLLNWDSNSKKHIEIVCTQPRRLSAIGVAERVAEERAERIGNTVGYQIRLESKMSSSTRLLFCTTGILLRRLESEMQLNSVTHIIVDEVHERSEESDFLLLILRDLLPQRPDLKVILMSATLNANLFSNYFKHVPVIEIPGRTFPVEQIFLEDFLHKSNFVLEENSAYARKVKSSNMDPYDMNSLECELELADIQGSSNIISNPATRDEYLTIAQLYHRYKDYSKLTCKNLYLMDPDKINYDLIEAVIMWFLAGDHDFPKKGAILVFLPGMAEITTLHEQLMDHPVLSPRTGKFLLVPLHSTLTSEEQATVFRKPKPGVRKIVLSTNIAETSVTIDDCVFVIDCGKMKEKRFDSNKNMESLELVWVSRANALQRKGRAGRVMPGVCVHLFTRHRYNYQFLGQPIPELHRIPLEQLLLRIKTLPHFADKDPHCVLAGTLEPPPPENIDSALLRLKDVGALNVENELTPLGRHLAALPVDV</sequence>
<dbReference type="EMBL" id="JASPKZ010003848">
    <property type="protein sequence ID" value="KAJ9592058.1"/>
    <property type="molecule type" value="Genomic_DNA"/>
</dbReference>
<dbReference type="Gene3D" id="2.30.30.1190">
    <property type="match status" value="1"/>
</dbReference>
<evidence type="ECO:0000256" key="7">
    <source>
        <dbReference type="ARBA" id="ARBA00022806"/>
    </source>
</evidence>
<dbReference type="InterPro" id="IPR027417">
    <property type="entry name" value="P-loop_NTPase"/>
</dbReference>
<comment type="caution">
    <text evidence="16">The sequence shown here is derived from an EMBL/GenBank/DDBJ whole genome shotgun (WGS) entry which is preliminary data.</text>
</comment>
<dbReference type="InterPro" id="IPR015940">
    <property type="entry name" value="UBA"/>
</dbReference>
<gene>
    <name evidence="16" type="ORF">L9F63_001397</name>
</gene>
<keyword evidence="8 11" id="KW-0862">Zinc</keyword>
<dbReference type="PROSITE" id="PS51194">
    <property type="entry name" value="HELICASE_CTER"/>
    <property type="match status" value="1"/>
</dbReference>
<keyword evidence="9" id="KW-0067">ATP-binding</keyword>
<feature type="domain" description="UBA" evidence="12">
    <location>
        <begin position="113"/>
        <end position="157"/>
    </location>
</feature>
<dbReference type="AlphaFoldDB" id="A0AAD8A618"/>
<evidence type="ECO:0000256" key="5">
    <source>
        <dbReference type="ARBA" id="ARBA00022771"/>
    </source>
</evidence>
<reference evidence="16" key="1">
    <citation type="journal article" date="2023" name="IScience">
        <title>Live-bearing cockroach genome reveals convergent evolutionary mechanisms linked to viviparity in insects and beyond.</title>
        <authorList>
            <person name="Fouks B."/>
            <person name="Harrison M.C."/>
            <person name="Mikhailova A.A."/>
            <person name="Marchal E."/>
            <person name="English S."/>
            <person name="Carruthers M."/>
            <person name="Jennings E.C."/>
            <person name="Chiamaka E.L."/>
            <person name="Frigard R.A."/>
            <person name="Pippel M."/>
            <person name="Attardo G.M."/>
            <person name="Benoit J.B."/>
            <person name="Bornberg-Bauer E."/>
            <person name="Tobe S.S."/>
        </authorList>
    </citation>
    <scope>NUCLEOTIDE SEQUENCE</scope>
    <source>
        <strain evidence="16">Stay&amp;Tobe</strain>
    </source>
</reference>
<feature type="non-terminal residue" evidence="16">
    <location>
        <position position="978"/>
    </location>
</feature>
<feature type="domain" description="Helicase C-terminal" evidence="15">
    <location>
        <begin position="742"/>
        <end position="922"/>
    </location>
</feature>
<feature type="domain" description="Helicase ATP-binding" evidence="14">
    <location>
        <begin position="469"/>
        <end position="639"/>
    </location>
</feature>
<dbReference type="Gene3D" id="3.40.50.300">
    <property type="entry name" value="P-loop containing nucleotide triphosphate hydrolases"/>
    <property type="match status" value="2"/>
</dbReference>
<dbReference type="SMART" id="SM00490">
    <property type="entry name" value="HELICc"/>
    <property type="match status" value="1"/>
</dbReference>
<comment type="similarity">
    <text evidence="1">Belongs to the DEAD box helicase family. DEAH subfamily.</text>
</comment>
<dbReference type="Proteomes" id="UP001233999">
    <property type="component" value="Unassembled WGS sequence"/>
</dbReference>
<reference evidence="16" key="2">
    <citation type="submission" date="2023-05" db="EMBL/GenBank/DDBJ databases">
        <authorList>
            <person name="Fouks B."/>
        </authorList>
    </citation>
    <scope>NUCLEOTIDE SEQUENCE</scope>
    <source>
        <strain evidence="16">Stay&amp;Tobe</strain>
        <tissue evidence="16">Testes</tissue>
    </source>
</reference>
<dbReference type="Pfam" id="PF05773">
    <property type="entry name" value="RWD"/>
    <property type="match status" value="1"/>
</dbReference>
<dbReference type="FunFam" id="3.40.50.300:FF:000325">
    <property type="entry name" value="ATP-dependent RNA helicase DHX29"/>
    <property type="match status" value="1"/>
</dbReference>
<dbReference type="PROSITE" id="PS50030">
    <property type="entry name" value="UBA"/>
    <property type="match status" value="1"/>
</dbReference>
<evidence type="ECO:0000313" key="16">
    <source>
        <dbReference type="EMBL" id="KAJ9592058.1"/>
    </source>
</evidence>
<evidence type="ECO:0000256" key="8">
    <source>
        <dbReference type="ARBA" id="ARBA00022833"/>
    </source>
</evidence>
<evidence type="ECO:0000256" key="3">
    <source>
        <dbReference type="ARBA" id="ARBA00022723"/>
    </source>
</evidence>
<dbReference type="PANTHER" id="PTHR18934">
    <property type="entry name" value="ATP-DEPENDENT RNA HELICASE"/>
    <property type="match status" value="1"/>
</dbReference>
<dbReference type="PANTHER" id="PTHR18934:SF145">
    <property type="entry name" value="ATP-DEPENDENT RNA HELICASE DHX57-RELATED"/>
    <property type="match status" value="1"/>
</dbReference>
<evidence type="ECO:0000256" key="10">
    <source>
        <dbReference type="ARBA" id="ARBA00047984"/>
    </source>
</evidence>
<keyword evidence="5 11" id="KW-0863">Zinc-finger</keyword>
<dbReference type="SUPFAM" id="SSF52540">
    <property type="entry name" value="P-loop containing nucleoside triphosphate hydrolases"/>
    <property type="match status" value="1"/>
</dbReference>
<feature type="zinc finger region" description="C3H1-type" evidence="11">
    <location>
        <begin position="255"/>
        <end position="282"/>
    </location>
</feature>
<dbReference type="InterPro" id="IPR000571">
    <property type="entry name" value="Znf_CCCH"/>
</dbReference>
<dbReference type="InterPro" id="IPR036855">
    <property type="entry name" value="Znf_CCCH_sf"/>
</dbReference>
<dbReference type="InterPro" id="IPR006575">
    <property type="entry name" value="RWD_dom"/>
</dbReference>
<dbReference type="Pfam" id="PF04408">
    <property type="entry name" value="WHD_HA2"/>
    <property type="match status" value="1"/>
</dbReference>
<keyword evidence="17" id="KW-1185">Reference proteome</keyword>
<evidence type="ECO:0000259" key="12">
    <source>
        <dbReference type="PROSITE" id="PS50030"/>
    </source>
</evidence>
<evidence type="ECO:0000256" key="6">
    <source>
        <dbReference type="ARBA" id="ARBA00022801"/>
    </source>
</evidence>
<evidence type="ECO:0000256" key="2">
    <source>
        <dbReference type="ARBA" id="ARBA00012552"/>
    </source>
</evidence>
<dbReference type="GO" id="GO:0008270">
    <property type="term" value="F:zinc ion binding"/>
    <property type="evidence" value="ECO:0007669"/>
    <property type="project" value="UniProtKB-KW"/>
</dbReference>
<evidence type="ECO:0000256" key="9">
    <source>
        <dbReference type="ARBA" id="ARBA00022840"/>
    </source>
</evidence>
<dbReference type="InterPro" id="IPR011545">
    <property type="entry name" value="DEAD/DEAH_box_helicase_dom"/>
</dbReference>
<proteinExistence type="inferred from homology"/>
<dbReference type="CDD" id="cd18791">
    <property type="entry name" value="SF2_C_RHA"/>
    <property type="match status" value="1"/>
</dbReference>
<keyword evidence="6" id="KW-0378">Hydrolase</keyword>
<dbReference type="InterPro" id="IPR009060">
    <property type="entry name" value="UBA-like_sf"/>
</dbReference>
<dbReference type="GO" id="GO:0003724">
    <property type="term" value="F:RNA helicase activity"/>
    <property type="evidence" value="ECO:0007669"/>
    <property type="project" value="UniProtKB-EC"/>
</dbReference>
<evidence type="ECO:0000313" key="17">
    <source>
        <dbReference type="Proteomes" id="UP001233999"/>
    </source>
</evidence>
<keyword evidence="3 11" id="KW-0479">Metal-binding</keyword>
<accession>A0AAD8A618</accession>
<keyword evidence="7" id="KW-0347">Helicase</keyword>
<evidence type="ECO:0000256" key="1">
    <source>
        <dbReference type="ARBA" id="ARBA00008792"/>
    </source>
</evidence>
<organism evidence="16 17">
    <name type="scientific">Diploptera punctata</name>
    <name type="common">Pacific beetle cockroach</name>
    <dbReference type="NCBI Taxonomy" id="6984"/>
    <lineage>
        <taxon>Eukaryota</taxon>
        <taxon>Metazoa</taxon>
        <taxon>Ecdysozoa</taxon>
        <taxon>Arthropoda</taxon>
        <taxon>Hexapoda</taxon>
        <taxon>Insecta</taxon>
        <taxon>Pterygota</taxon>
        <taxon>Neoptera</taxon>
        <taxon>Polyneoptera</taxon>
        <taxon>Dictyoptera</taxon>
        <taxon>Blattodea</taxon>
        <taxon>Blaberoidea</taxon>
        <taxon>Blaberidae</taxon>
        <taxon>Diplopterinae</taxon>
        <taxon>Diploptera</taxon>
    </lineage>
</organism>
<dbReference type="SMART" id="SM00487">
    <property type="entry name" value="DEXDc"/>
    <property type="match status" value="1"/>
</dbReference>
<keyword evidence="4" id="KW-0547">Nucleotide-binding</keyword>
<name>A0AAD8A618_DIPPU</name>
<dbReference type="PROSITE" id="PS50103">
    <property type="entry name" value="ZF_C3H1"/>
    <property type="match status" value="1"/>
</dbReference>
<dbReference type="Pfam" id="PF00270">
    <property type="entry name" value="DEAD"/>
    <property type="match status" value="1"/>
</dbReference>
<dbReference type="FunFam" id="3.40.50.300:FF:000284">
    <property type="entry name" value="probable ATP-dependent RNA helicase YTHDC2"/>
    <property type="match status" value="1"/>
</dbReference>
<dbReference type="SUPFAM" id="SSF46934">
    <property type="entry name" value="UBA-like"/>
    <property type="match status" value="1"/>
</dbReference>
<evidence type="ECO:0000259" key="14">
    <source>
        <dbReference type="PROSITE" id="PS51192"/>
    </source>
</evidence>
<dbReference type="Pfam" id="PF00271">
    <property type="entry name" value="Helicase_C"/>
    <property type="match status" value="1"/>
</dbReference>
<dbReference type="Gene3D" id="1.20.120.1080">
    <property type="match status" value="1"/>
</dbReference>
<dbReference type="GO" id="GO:0003723">
    <property type="term" value="F:RNA binding"/>
    <property type="evidence" value="ECO:0007669"/>
    <property type="project" value="TreeGrafter"/>
</dbReference>
<evidence type="ECO:0000259" key="13">
    <source>
        <dbReference type="PROSITE" id="PS50103"/>
    </source>
</evidence>
<dbReference type="InterPro" id="IPR001650">
    <property type="entry name" value="Helicase_C-like"/>
</dbReference>
<feature type="domain" description="C3H1-type" evidence="13">
    <location>
        <begin position="255"/>
        <end position="282"/>
    </location>
</feature>
<dbReference type="SUPFAM" id="SSF90229">
    <property type="entry name" value="CCCH zinc finger"/>
    <property type="match status" value="1"/>
</dbReference>